<dbReference type="EMBL" id="ABDG02000014">
    <property type="protein sequence ID" value="EHK50253.1"/>
    <property type="molecule type" value="Genomic_DNA"/>
</dbReference>
<name>G9NG41_HYPAI</name>
<feature type="transmembrane region" description="Helical" evidence="2">
    <location>
        <begin position="229"/>
        <end position="248"/>
    </location>
</feature>
<dbReference type="Proteomes" id="UP000005426">
    <property type="component" value="Unassembled WGS sequence"/>
</dbReference>
<dbReference type="PANTHER" id="PTHR34502">
    <property type="entry name" value="DUF6594 DOMAIN-CONTAINING PROTEIN-RELATED"/>
    <property type="match status" value="1"/>
</dbReference>
<evidence type="ECO:0000256" key="2">
    <source>
        <dbReference type="SAM" id="Phobius"/>
    </source>
</evidence>
<dbReference type="OMA" id="YREALMF"/>
<evidence type="ECO:0000313" key="5">
    <source>
        <dbReference type="Proteomes" id="UP000005426"/>
    </source>
</evidence>
<evidence type="ECO:0000259" key="3">
    <source>
        <dbReference type="Pfam" id="PF20237"/>
    </source>
</evidence>
<dbReference type="STRING" id="452589.G9NG41"/>
<accession>G9NG41</accession>
<feature type="transmembrane region" description="Helical" evidence="2">
    <location>
        <begin position="254"/>
        <end position="274"/>
    </location>
</feature>
<dbReference type="Pfam" id="PF20237">
    <property type="entry name" value="DUF6594"/>
    <property type="match status" value="1"/>
</dbReference>
<dbReference type="PANTHER" id="PTHR34502:SF4">
    <property type="entry name" value="DUF6594 DOMAIN-CONTAINING PROTEIN"/>
    <property type="match status" value="1"/>
</dbReference>
<feature type="transmembrane region" description="Helical" evidence="2">
    <location>
        <begin position="199"/>
        <end position="220"/>
    </location>
</feature>
<organism evidence="4 5">
    <name type="scientific">Hypocrea atroviridis (strain ATCC 20476 / IMI 206040)</name>
    <name type="common">Trichoderma atroviride</name>
    <dbReference type="NCBI Taxonomy" id="452589"/>
    <lineage>
        <taxon>Eukaryota</taxon>
        <taxon>Fungi</taxon>
        <taxon>Dikarya</taxon>
        <taxon>Ascomycota</taxon>
        <taxon>Pezizomycotina</taxon>
        <taxon>Sordariomycetes</taxon>
        <taxon>Hypocreomycetidae</taxon>
        <taxon>Hypocreales</taxon>
        <taxon>Hypocreaceae</taxon>
        <taxon>Trichoderma</taxon>
    </lineage>
</organism>
<comment type="caution">
    <text evidence="4">The sequence shown here is derived from an EMBL/GenBank/DDBJ whole genome shotgun (WGS) entry which is preliminary data.</text>
</comment>
<dbReference type="InterPro" id="IPR046529">
    <property type="entry name" value="DUF6594"/>
</dbReference>
<keyword evidence="5" id="KW-1185">Reference proteome</keyword>
<evidence type="ECO:0000313" key="4">
    <source>
        <dbReference type="EMBL" id="EHK50253.1"/>
    </source>
</evidence>
<dbReference type="eggNOG" id="ENOG502S5VZ">
    <property type="taxonomic scope" value="Eukaryota"/>
</dbReference>
<keyword evidence="2" id="KW-1133">Transmembrane helix</keyword>
<dbReference type="AlphaFoldDB" id="G9NG41"/>
<dbReference type="HOGENOM" id="CLU_051118_0_0_1"/>
<gene>
    <name evidence="4" type="ORF">TRIATDRAFT_280152</name>
</gene>
<feature type="coiled-coil region" evidence="1">
    <location>
        <begin position="35"/>
        <end position="62"/>
    </location>
</feature>
<protein>
    <recommendedName>
        <fullName evidence="3">DUF6594 domain-containing protein</fullName>
    </recommendedName>
</protein>
<dbReference type="OrthoDB" id="5342093at2759"/>
<keyword evidence="2" id="KW-0812">Transmembrane</keyword>
<feature type="domain" description="DUF6594" evidence="3">
    <location>
        <begin position="13"/>
        <end position="266"/>
    </location>
</feature>
<proteinExistence type="predicted"/>
<keyword evidence="2" id="KW-0472">Membrane</keyword>
<keyword evidence="1" id="KW-0175">Coiled coil</keyword>
<reference evidence="4 5" key="1">
    <citation type="journal article" date="2011" name="Genome Biol.">
        <title>Comparative genome sequence analysis underscores mycoparasitism as the ancestral life style of Trichoderma.</title>
        <authorList>
            <person name="Kubicek C.P."/>
            <person name="Herrera-Estrella A."/>
            <person name="Seidl-Seiboth V."/>
            <person name="Martinez D.A."/>
            <person name="Druzhinina I.S."/>
            <person name="Thon M."/>
            <person name="Zeilinger S."/>
            <person name="Casas-Flores S."/>
            <person name="Horwitz B.A."/>
            <person name="Mukherjee P.K."/>
            <person name="Mukherjee M."/>
            <person name="Kredics L."/>
            <person name="Alcaraz L.D."/>
            <person name="Aerts A."/>
            <person name="Antal Z."/>
            <person name="Atanasova L."/>
            <person name="Cervantes-Badillo M.G."/>
            <person name="Challacombe J."/>
            <person name="Chertkov O."/>
            <person name="McCluskey K."/>
            <person name="Coulpier F."/>
            <person name="Deshpande N."/>
            <person name="von Doehren H."/>
            <person name="Ebbole D.J."/>
            <person name="Esquivel-Naranjo E.U."/>
            <person name="Fekete E."/>
            <person name="Flipphi M."/>
            <person name="Glaser F."/>
            <person name="Gomez-Rodriguez E.Y."/>
            <person name="Gruber S."/>
            <person name="Han C."/>
            <person name="Henrissat B."/>
            <person name="Hermosa R."/>
            <person name="Hernandez-Onate M."/>
            <person name="Karaffa L."/>
            <person name="Kosti I."/>
            <person name="Le Crom S."/>
            <person name="Lindquist E."/>
            <person name="Lucas S."/>
            <person name="Luebeck M."/>
            <person name="Luebeck P.S."/>
            <person name="Margeot A."/>
            <person name="Metz B."/>
            <person name="Misra M."/>
            <person name="Nevalainen H."/>
            <person name="Omann M."/>
            <person name="Packer N."/>
            <person name="Perrone G."/>
            <person name="Uresti-Rivera E.E."/>
            <person name="Salamov A."/>
            <person name="Schmoll M."/>
            <person name="Seiboth B."/>
            <person name="Shapiro H."/>
            <person name="Sukno S."/>
            <person name="Tamayo-Ramos J.A."/>
            <person name="Tisch D."/>
            <person name="Wiest A."/>
            <person name="Wilkinson H.H."/>
            <person name="Zhang M."/>
            <person name="Coutinho P.M."/>
            <person name="Kenerley C.M."/>
            <person name="Monte E."/>
            <person name="Baker S.E."/>
            <person name="Grigoriev I.V."/>
        </authorList>
    </citation>
    <scope>NUCLEOTIDE SEQUENCE [LARGE SCALE GENOMIC DNA]</scope>
    <source>
        <strain evidence="5">ATCC 20476 / IMI 206040</strain>
    </source>
</reference>
<sequence length="275" mass="30757">MNSNSRQVYVDGFPSLSDFIASDRDGTSAIFKRFNRLAARNLLVLQSELAELEAKLDRYDHEDQADRQDKADRLNALQSLRNWEDYKARNDKNSDRMKLLEQIRTTLKEYNRKILKAFRIYFFHGRPEESKDWPMLGGHSSSLYEDPDDLLVLHTTEPPDRLTVFVQDYLGFFFRDENTHGASAGPLVGYASGKKISIFISYLSAILAALLLVGAIIILYRTKSNDVKLGLLALFTTLFAASVGLLTNAKQAEVFGATAAYAAVLVVFVSGGLGS</sequence>
<evidence type="ECO:0000256" key="1">
    <source>
        <dbReference type="SAM" id="Coils"/>
    </source>
</evidence>